<protein>
    <submittedName>
        <fullName evidence="2">Uncharacterized protein</fullName>
    </submittedName>
</protein>
<feature type="transmembrane region" description="Helical" evidence="1">
    <location>
        <begin position="16"/>
        <end position="41"/>
    </location>
</feature>
<reference evidence="2 3" key="1">
    <citation type="submission" date="2021-07" db="EMBL/GenBank/DDBJ databases">
        <title>The Aristolochia fimbriata genome: insights into angiosperm evolution, floral development and chemical biosynthesis.</title>
        <authorList>
            <person name="Jiao Y."/>
        </authorList>
    </citation>
    <scope>NUCLEOTIDE SEQUENCE [LARGE SCALE GENOMIC DNA]</scope>
    <source>
        <strain evidence="2">IBCAS-2021</strain>
        <tissue evidence="2">Leaf</tissue>
    </source>
</reference>
<dbReference type="EMBL" id="JAINDJ010000002">
    <property type="protein sequence ID" value="KAG9459829.1"/>
    <property type="molecule type" value="Genomic_DNA"/>
</dbReference>
<keyword evidence="1" id="KW-0812">Transmembrane</keyword>
<gene>
    <name evidence="2" type="ORF">H6P81_004337</name>
</gene>
<name>A0AAV7FGR4_ARIFI</name>
<dbReference type="PANTHER" id="PTHR34268:SF8">
    <property type="entry name" value="FAE DOMAIN-CONTAINING PROTEIN"/>
    <property type="match status" value="1"/>
</dbReference>
<organism evidence="2 3">
    <name type="scientific">Aristolochia fimbriata</name>
    <name type="common">White veined hardy Dutchman's pipe vine</name>
    <dbReference type="NCBI Taxonomy" id="158543"/>
    <lineage>
        <taxon>Eukaryota</taxon>
        <taxon>Viridiplantae</taxon>
        <taxon>Streptophyta</taxon>
        <taxon>Embryophyta</taxon>
        <taxon>Tracheophyta</taxon>
        <taxon>Spermatophyta</taxon>
        <taxon>Magnoliopsida</taxon>
        <taxon>Magnoliidae</taxon>
        <taxon>Piperales</taxon>
        <taxon>Aristolochiaceae</taxon>
        <taxon>Aristolochia</taxon>
    </lineage>
</organism>
<evidence type="ECO:0000256" key="1">
    <source>
        <dbReference type="SAM" id="Phobius"/>
    </source>
</evidence>
<keyword evidence="1" id="KW-0472">Membrane</keyword>
<accession>A0AAV7FGR4</accession>
<evidence type="ECO:0000313" key="2">
    <source>
        <dbReference type="EMBL" id="KAG9459829.1"/>
    </source>
</evidence>
<proteinExistence type="predicted"/>
<dbReference type="PANTHER" id="PTHR34268">
    <property type="entry name" value="OS01G0321850 PROTEIN"/>
    <property type="match status" value="1"/>
</dbReference>
<comment type="caution">
    <text evidence="2">The sequence shown here is derived from an EMBL/GenBank/DDBJ whole genome shotgun (WGS) entry which is preliminary data.</text>
</comment>
<keyword evidence="3" id="KW-1185">Reference proteome</keyword>
<dbReference type="AlphaFoldDB" id="A0AAV7FGR4"/>
<dbReference type="Proteomes" id="UP000825729">
    <property type="component" value="Unassembled WGS sequence"/>
</dbReference>
<evidence type="ECO:0000313" key="3">
    <source>
        <dbReference type="Proteomes" id="UP000825729"/>
    </source>
</evidence>
<keyword evidence="1" id="KW-1133">Transmembrane helix</keyword>
<sequence>MSEMSSVLFSSDSYEVLIKVCVFLVVQALVFIILSTSSDVFSTDPRSVRFRSTVRSVSFRRILAGISDFPATGESPP</sequence>